<proteinExistence type="inferred from homology"/>
<dbReference type="EMBL" id="BMHV01000027">
    <property type="protein sequence ID" value="GGF73254.1"/>
    <property type="molecule type" value="Genomic_DNA"/>
</dbReference>
<keyword evidence="2 4" id="KW-0067">ATP-binding</keyword>
<accession>A0A917C8R7</accession>
<keyword evidence="3 4" id="KW-0342">GTP-binding</keyword>
<dbReference type="HAMAP" id="MF_00636">
    <property type="entry name" value="RapZ_like"/>
    <property type="match status" value="1"/>
</dbReference>
<dbReference type="PIRSF" id="PIRSF005052">
    <property type="entry name" value="P-loopkin"/>
    <property type="match status" value="1"/>
</dbReference>
<name>A0A917C8R7_9PROT</name>
<evidence type="ECO:0000256" key="3">
    <source>
        <dbReference type="ARBA" id="ARBA00023134"/>
    </source>
</evidence>
<dbReference type="NCBIfam" id="NF003828">
    <property type="entry name" value="PRK05416.1"/>
    <property type="match status" value="1"/>
</dbReference>
<evidence type="ECO:0000256" key="1">
    <source>
        <dbReference type="ARBA" id="ARBA00022741"/>
    </source>
</evidence>
<dbReference type="Pfam" id="PF22740">
    <property type="entry name" value="PapZ_C"/>
    <property type="match status" value="1"/>
</dbReference>
<feature type="binding site" evidence="4">
    <location>
        <begin position="53"/>
        <end position="56"/>
    </location>
    <ligand>
        <name>GTP</name>
        <dbReference type="ChEBI" id="CHEBI:37565"/>
    </ligand>
</feature>
<keyword evidence="1 4" id="KW-0547">Nucleotide-binding</keyword>
<dbReference type="Proteomes" id="UP000632498">
    <property type="component" value="Unassembled WGS sequence"/>
</dbReference>
<dbReference type="PANTHER" id="PTHR30448">
    <property type="entry name" value="RNASE ADAPTER PROTEIN RAPZ"/>
    <property type="match status" value="1"/>
</dbReference>
<organism evidence="7 8">
    <name type="scientific">Terasakiella brassicae</name>
    <dbReference type="NCBI Taxonomy" id="1634917"/>
    <lineage>
        <taxon>Bacteria</taxon>
        <taxon>Pseudomonadati</taxon>
        <taxon>Pseudomonadota</taxon>
        <taxon>Alphaproteobacteria</taxon>
        <taxon>Rhodospirillales</taxon>
        <taxon>Terasakiellaceae</taxon>
        <taxon>Terasakiella</taxon>
    </lineage>
</organism>
<comment type="caution">
    <text evidence="4">Lacks conserved residue(s) required for the propagation of feature annotation.</text>
</comment>
<dbReference type="Gene3D" id="3.40.50.300">
    <property type="entry name" value="P-loop containing nucleotide triphosphate hydrolases"/>
    <property type="match status" value="1"/>
</dbReference>
<dbReference type="InterPro" id="IPR005337">
    <property type="entry name" value="RapZ-like"/>
</dbReference>
<sequence length="282" mass="31524">MQKVLVVTGLSGAGMTTSLKILEDMGYETIDGVPLSLLGQLVGKDAPLAIGVDIRTRGFGVSPLLEELDLLKAQDGLDLSLVFLDCDNAVIERRYVETRHRHPLADDRPVADGIRHERQLLAPLRERADLVIDTTEMAIKDCKRILQGQYALSDKKPLSVFVTSFSYKKGIPLEADLVFDVRFLRNPFYDVALRPLTGQDDQVGAYIEKDDGFADFLINLKNLIHPLLPRYSAEGKSYLTIAIGCTGGQHRSVYVARKLCLWLQERGENAQLQHRELTNRAH</sequence>
<dbReference type="InterPro" id="IPR053931">
    <property type="entry name" value="RapZ_C"/>
</dbReference>
<keyword evidence="8" id="KW-1185">Reference proteome</keyword>
<dbReference type="Pfam" id="PF03668">
    <property type="entry name" value="RapZ-like_N"/>
    <property type="match status" value="1"/>
</dbReference>
<dbReference type="PANTHER" id="PTHR30448:SF0">
    <property type="entry name" value="RNASE ADAPTER PROTEIN RAPZ"/>
    <property type="match status" value="1"/>
</dbReference>
<evidence type="ECO:0000259" key="5">
    <source>
        <dbReference type="Pfam" id="PF03668"/>
    </source>
</evidence>
<dbReference type="SUPFAM" id="SSF52540">
    <property type="entry name" value="P-loop containing nucleoside triphosphate hydrolases"/>
    <property type="match status" value="1"/>
</dbReference>
<reference evidence="7" key="2">
    <citation type="submission" date="2020-09" db="EMBL/GenBank/DDBJ databases">
        <authorList>
            <person name="Sun Q."/>
            <person name="Zhou Y."/>
        </authorList>
    </citation>
    <scope>NUCLEOTIDE SEQUENCE</scope>
    <source>
        <strain evidence="7">CGMCC 1.15254</strain>
    </source>
</reference>
<evidence type="ECO:0000256" key="4">
    <source>
        <dbReference type="HAMAP-Rule" id="MF_00636"/>
    </source>
</evidence>
<evidence type="ECO:0000313" key="7">
    <source>
        <dbReference type="EMBL" id="GGF73254.1"/>
    </source>
</evidence>
<feature type="domain" description="RapZ C-terminal" evidence="6">
    <location>
        <begin position="159"/>
        <end position="277"/>
    </location>
</feature>
<dbReference type="AlphaFoldDB" id="A0A917C8R7"/>
<reference evidence="7" key="1">
    <citation type="journal article" date="2014" name="Int. J. Syst. Evol. Microbiol.">
        <title>Complete genome sequence of Corynebacterium casei LMG S-19264T (=DSM 44701T), isolated from a smear-ripened cheese.</title>
        <authorList>
            <consortium name="US DOE Joint Genome Institute (JGI-PGF)"/>
            <person name="Walter F."/>
            <person name="Albersmeier A."/>
            <person name="Kalinowski J."/>
            <person name="Ruckert C."/>
        </authorList>
    </citation>
    <scope>NUCLEOTIDE SEQUENCE</scope>
    <source>
        <strain evidence="7">CGMCC 1.15254</strain>
    </source>
</reference>
<dbReference type="InterPro" id="IPR053930">
    <property type="entry name" value="RapZ-like_N"/>
</dbReference>
<dbReference type="InterPro" id="IPR027417">
    <property type="entry name" value="P-loop_NTPase"/>
</dbReference>
<evidence type="ECO:0000313" key="8">
    <source>
        <dbReference type="Proteomes" id="UP000632498"/>
    </source>
</evidence>
<protein>
    <submittedName>
        <fullName evidence="7">Nucleotide-binding protein</fullName>
    </submittedName>
</protein>
<gene>
    <name evidence="7" type="ORF">GCM10011332_29130</name>
</gene>
<dbReference type="GO" id="GO:0005525">
    <property type="term" value="F:GTP binding"/>
    <property type="evidence" value="ECO:0007669"/>
    <property type="project" value="UniProtKB-UniRule"/>
</dbReference>
<dbReference type="GO" id="GO:0005524">
    <property type="term" value="F:ATP binding"/>
    <property type="evidence" value="ECO:0007669"/>
    <property type="project" value="UniProtKB-UniRule"/>
</dbReference>
<evidence type="ECO:0000259" key="6">
    <source>
        <dbReference type="Pfam" id="PF22740"/>
    </source>
</evidence>
<comment type="caution">
    <text evidence="7">The sequence shown here is derived from an EMBL/GenBank/DDBJ whole genome shotgun (WGS) entry which is preliminary data.</text>
</comment>
<feature type="domain" description="RapZ-like N-terminal" evidence="5">
    <location>
        <begin position="3"/>
        <end position="147"/>
    </location>
</feature>
<evidence type="ECO:0000256" key="2">
    <source>
        <dbReference type="ARBA" id="ARBA00022840"/>
    </source>
</evidence>